<evidence type="ECO:0000313" key="1">
    <source>
        <dbReference type="EMBL" id="GFQ98001.1"/>
    </source>
</evidence>
<comment type="caution">
    <text evidence="1">The sequence shown here is derived from an EMBL/GenBank/DDBJ whole genome shotgun (WGS) entry which is preliminary data.</text>
</comment>
<reference evidence="1" key="1">
    <citation type="submission" date="2020-07" db="EMBL/GenBank/DDBJ databases">
        <title>Multicomponent nature underlies the extraordinary mechanical properties of spider dragline silk.</title>
        <authorList>
            <person name="Kono N."/>
            <person name="Nakamura H."/>
            <person name="Mori M."/>
            <person name="Yoshida Y."/>
            <person name="Ohtoshi R."/>
            <person name="Malay A.D."/>
            <person name="Moran D.A.P."/>
            <person name="Tomita M."/>
            <person name="Numata K."/>
            <person name="Arakawa K."/>
        </authorList>
    </citation>
    <scope>NUCLEOTIDE SEQUENCE</scope>
</reference>
<evidence type="ECO:0000313" key="2">
    <source>
        <dbReference type="Proteomes" id="UP000887116"/>
    </source>
</evidence>
<keyword evidence="2" id="KW-1185">Reference proteome</keyword>
<dbReference type="Proteomes" id="UP000887116">
    <property type="component" value="Unassembled WGS sequence"/>
</dbReference>
<accession>A0A8X6L767</accession>
<organism evidence="1 2">
    <name type="scientific">Trichonephila clavata</name>
    <name type="common">Joro spider</name>
    <name type="synonym">Nephila clavata</name>
    <dbReference type="NCBI Taxonomy" id="2740835"/>
    <lineage>
        <taxon>Eukaryota</taxon>
        <taxon>Metazoa</taxon>
        <taxon>Ecdysozoa</taxon>
        <taxon>Arthropoda</taxon>
        <taxon>Chelicerata</taxon>
        <taxon>Arachnida</taxon>
        <taxon>Araneae</taxon>
        <taxon>Araneomorphae</taxon>
        <taxon>Entelegynae</taxon>
        <taxon>Araneoidea</taxon>
        <taxon>Nephilidae</taxon>
        <taxon>Trichonephila</taxon>
    </lineage>
</organism>
<proteinExistence type="predicted"/>
<name>A0A8X6L767_TRICU</name>
<gene>
    <name evidence="1" type="ORF">TNCT_33391</name>
</gene>
<dbReference type="EMBL" id="BMAO01004941">
    <property type="protein sequence ID" value="GFQ98001.1"/>
    <property type="molecule type" value="Genomic_DNA"/>
</dbReference>
<sequence length="206" mass="23265">MNGKSDRPLIQSQSNNQILLKTEFYAADISNTTRLDTLNVNKPKIEAKYYCDEILVGEPVSGSIIEPTSDLNLGTVSLNIDYNLENSSDRLGILSLSQFDLFSSKQKTALQKETWLDDISAKESETKCENVEQRNKEIENIAMLGFTSRITAPTKFPRIEDSFMETQAIVYSALDSIVQFQTDFHAEQSNLHFHFIDPKSVSTELL</sequence>
<dbReference type="AlphaFoldDB" id="A0A8X6L767"/>
<protein>
    <submittedName>
        <fullName evidence="1">Uncharacterized protein</fullName>
    </submittedName>
</protein>